<name>A0A3R5SNR4_MYTGA</name>
<keyword evidence="2" id="KW-0472">Membrane</keyword>
<feature type="non-terminal residue" evidence="3">
    <location>
        <position position="1"/>
    </location>
</feature>
<keyword evidence="4" id="KW-1185">Reference proteome</keyword>
<feature type="non-terminal residue" evidence="3">
    <location>
        <position position="324"/>
    </location>
</feature>
<proteinExistence type="predicted"/>
<feature type="region of interest" description="Disordered" evidence="1">
    <location>
        <begin position="1"/>
        <end position="89"/>
    </location>
</feature>
<evidence type="ECO:0008006" key="5">
    <source>
        <dbReference type="Google" id="ProtNLM"/>
    </source>
</evidence>
<dbReference type="AlphaFoldDB" id="A0A3R5SNR4"/>
<evidence type="ECO:0000256" key="2">
    <source>
        <dbReference type="SAM" id="Phobius"/>
    </source>
</evidence>
<keyword evidence="2" id="KW-1133">Transmembrane helix</keyword>
<gene>
    <name evidence="3" type="ORF">AM593_05264</name>
</gene>
<evidence type="ECO:0000256" key="1">
    <source>
        <dbReference type="SAM" id="MobiDB-lite"/>
    </source>
</evidence>
<evidence type="ECO:0000313" key="4">
    <source>
        <dbReference type="Proteomes" id="UP000266721"/>
    </source>
</evidence>
<organism evidence="3 4">
    <name type="scientific">Mytilus galloprovincialis</name>
    <name type="common">Mediterranean mussel</name>
    <dbReference type="NCBI Taxonomy" id="29158"/>
    <lineage>
        <taxon>Eukaryota</taxon>
        <taxon>Metazoa</taxon>
        <taxon>Spiralia</taxon>
        <taxon>Lophotrochozoa</taxon>
        <taxon>Mollusca</taxon>
        <taxon>Bivalvia</taxon>
        <taxon>Autobranchia</taxon>
        <taxon>Pteriomorphia</taxon>
        <taxon>Mytilida</taxon>
        <taxon>Mytiloidea</taxon>
        <taxon>Mytilidae</taxon>
        <taxon>Mytilinae</taxon>
        <taxon>Mytilus</taxon>
    </lineage>
</organism>
<protein>
    <recommendedName>
        <fullName evidence="5">TNF family profile domain-containing protein</fullName>
    </recommendedName>
</protein>
<feature type="compositionally biased region" description="Polar residues" evidence="1">
    <location>
        <begin position="51"/>
        <end position="73"/>
    </location>
</feature>
<reference evidence="3 4" key="1">
    <citation type="journal article" date="2016" name="PLoS ONE">
        <title>A First Insight into the Genome of the Filter-Feeder Mussel Mytilus galloprovincialis.</title>
        <authorList>
            <person name="Murgarella M."/>
            <person name="Puiu D."/>
            <person name="Novoa B."/>
            <person name="Figueras A."/>
            <person name="Posada D."/>
            <person name="Canchaya C."/>
        </authorList>
    </citation>
    <scope>NUCLEOTIDE SEQUENCE [LARGE SCALE GENOMIC DNA]</scope>
    <source>
        <tissue evidence="3">Muscle</tissue>
    </source>
</reference>
<sequence>MKEIDIKLTPQLSTNDFNEIPESDSKLPQIFLNRSSSNEDDMQQKEEEISSGYTSNLTLDEQQESQDSLLTNNKDYRDESIESGSRTSNNDSAIDLTIIDFSNEDQNQIPTTQDTLLEQNNGTDNNIKHSLSIQKTRRCLLLSMTFNVLFIVSIIVVCSLFFKTDNTEKSSPPSLCVLESHKTPLCSNSSSAYLQYLVHVMQIRDNQSLHSGAAQTYISFHSNKGDGKKDIIPSALMTSTKSAHRLETRKEVLLFKNNKIIIRKSSTYFVSVQLLFKRESRLNHTIQANVEVKLIKKTRLEFDNITLLTKTLPICNGSQTLQTV</sequence>
<dbReference type="EMBL" id="KV604819">
    <property type="protein sequence ID" value="OPL20570.1"/>
    <property type="molecule type" value="Genomic_DNA"/>
</dbReference>
<dbReference type="Proteomes" id="UP000266721">
    <property type="component" value="Unassembled WGS sequence"/>
</dbReference>
<keyword evidence="2" id="KW-0812">Transmembrane</keyword>
<evidence type="ECO:0000313" key="3">
    <source>
        <dbReference type="EMBL" id="OPL20570.1"/>
    </source>
</evidence>
<accession>A0A3R5SNR4</accession>
<feature type="transmembrane region" description="Helical" evidence="2">
    <location>
        <begin position="139"/>
        <end position="162"/>
    </location>
</feature>